<gene>
    <name evidence="3" type="ORF">HT576_02985</name>
</gene>
<evidence type="ECO:0000313" key="4">
    <source>
        <dbReference type="Proteomes" id="UP000728647"/>
    </source>
</evidence>
<evidence type="ECO:0000259" key="2">
    <source>
        <dbReference type="Pfam" id="PF23921"/>
    </source>
</evidence>
<proteinExistence type="predicted"/>
<reference evidence="3" key="1">
    <citation type="submission" date="2020-06" db="EMBL/GenBank/DDBJ databases">
        <title>Haloterrigena sp. nov., an extremely halophilic archaeon isolated from a saline sediment.</title>
        <authorList>
            <person name="Liu B.-B."/>
        </authorList>
    </citation>
    <scope>NUCLEOTIDE SEQUENCE</scope>
    <source>
        <strain evidence="3">SYSU A121-1</strain>
    </source>
</reference>
<feature type="coiled-coil region" evidence="1">
    <location>
        <begin position="140"/>
        <end position="204"/>
    </location>
</feature>
<accession>A0A8J8KDC0</accession>
<protein>
    <recommendedName>
        <fullName evidence="2">DUF7260 domain-containing protein</fullName>
    </recommendedName>
</protein>
<name>A0A8J8KDC0_9EURY</name>
<dbReference type="RefSeq" id="WP_174701225.1">
    <property type="nucleotide sequence ID" value="NZ_JABURA010000001.1"/>
</dbReference>
<dbReference type="Proteomes" id="UP000728647">
    <property type="component" value="Unassembled WGS sequence"/>
</dbReference>
<dbReference type="EMBL" id="JABURA010000001">
    <property type="protein sequence ID" value="NUB89998.1"/>
    <property type="molecule type" value="Genomic_DNA"/>
</dbReference>
<dbReference type="AlphaFoldDB" id="A0A8J8KDC0"/>
<organism evidence="3 4">
    <name type="scientific">Haloterrigena gelatinilytica</name>
    <dbReference type="NCBI Taxonomy" id="2741724"/>
    <lineage>
        <taxon>Archaea</taxon>
        <taxon>Methanobacteriati</taxon>
        <taxon>Methanobacteriota</taxon>
        <taxon>Stenosarchaea group</taxon>
        <taxon>Halobacteria</taxon>
        <taxon>Halobacteriales</taxon>
        <taxon>Natrialbaceae</taxon>
        <taxon>Haloterrigena</taxon>
    </lineage>
</organism>
<evidence type="ECO:0000256" key="1">
    <source>
        <dbReference type="SAM" id="Coils"/>
    </source>
</evidence>
<keyword evidence="1" id="KW-0175">Coiled coil</keyword>
<feature type="domain" description="DUF7260" evidence="2">
    <location>
        <begin position="5"/>
        <end position="253"/>
    </location>
</feature>
<evidence type="ECO:0000313" key="3">
    <source>
        <dbReference type="EMBL" id="NUB89998.1"/>
    </source>
</evidence>
<sequence length="264" mass="29144">MTDSTVVHRAVACLEDERDDVADRASALETFAREVRDVPTASGPARAAGTVPATPKAMATAVGSAAATPQPSDDRCEAVREAFVETVEPHTIAADDDSLVETMTTELSEEIAVSLAADADWTPALKRAALEEVETQRRKTVLLEETLQRERRTLEEAIDEIDEIVGWLRATADESLLQCGFDDLREKHDRLETHRDRLETLTDERQRQFAGETNPRGTADYRKLVAAIYADLPVQFPLLSTAARLYGICGDCQRTVRAHLSRRA</sequence>
<dbReference type="InterPro" id="IPR055684">
    <property type="entry name" value="DUF7260"/>
</dbReference>
<comment type="caution">
    <text evidence="3">The sequence shown here is derived from an EMBL/GenBank/DDBJ whole genome shotgun (WGS) entry which is preliminary data.</text>
</comment>
<dbReference type="Pfam" id="PF23921">
    <property type="entry name" value="DUF7260"/>
    <property type="match status" value="1"/>
</dbReference>